<dbReference type="OrthoDB" id="1937859at2759"/>
<proteinExistence type="predicted"/>
<dbReference type="PANTHER" id="PTHR31903:SF6">
    <property type="entry name" value="F12F1.11-RELATED"/>
    <property type="match status" value="1"/>
</dbReference>
<dbReference type="EMBL" id="CM018049">
    <property type="protein sequence ID" value="KAA8520167.1"/>
    <property type="molecule type" value="Genomic_DNA"/>
</dbReference>
<feature type="region of interest" description="Disordered" evidence="1">
    <location>
        <begin position="107"/>
        <end position="188"/>
    </location>
</feature>
<feature type="compositionally biased region" description="Acidic residues" evidence="1">
    <location>
        <begin position="159"/>
        <end position="175"/>
    </location>
</feature>
<organism evidence="3 4">
    <name type="scientific">Nyssa sinensis</name>
    <dbReference type="NCBI Taxonomy" id="561372"/>
    <lineage>
        <taxon>Eukaryota</taxon>
        <taxon>Viridiplantae</taxon>
        <taxon>Streptophyta</taxon>
        <taxon>Embryophyta</taxon>
        <taxon>Tracheophyta</taxon>
        <taxon>Spermatophyta</taxon>
        <taxon>Magnoliopsida</taxon>
        <taxon>eudicotyledons</taxon>
        <taxon>Gunneridae</taxon>
        <taxon>Pentapetalae</taxon>
        <taxon>asterids</taxon>
        <taxon>Cornales</taxon>
        <taxon>Nyssaceae</taxon>
        <taxon>Nyssa</taxon>
    </lineage>
</organism>
<gene>
    <name evidence="3" type="ORF">F0562_014423</name>
</gene>
<evidence type="ECO:0000256" key="1">
    <source>
        <dbReference type="SAM" id="MobiDB-lite"/>
    </source>
</evidence>
<sequence length="257" mass="27980">MVHPSPPLISDHLAFLPATILTLTAALSPEDREVLAYLLSCSSDNFFGNRRNTQKSSGGGGGGKGGDHPPSFNCSCFRCYTSYWVRWDSSPNRQLIHEIIDAFEDGSSQSKKDKNKKERRKRGCNGSDELKRPELSSITKDEFDKPESADKTSGGGGNAEEEGGGGGDDEGEEEFEKGSPSGGVSQACTGIDELMDTHPFKRSRIAFRLTSPEWEESGRPSLTHSSYFSKADTMSLKSGRLEGFAAQQRFMRCASAC</sequence>
<evidence type="ECO:0000256" key="2">
    <source>
        <dbReference type="SAM" id="SignalP"/>
    </source>
</evidence>
<keyword evidence="4" id="KW-1185">Reference proteome</keyword>
<accession>A0A5J4ZSN5</accession>
<feature type="chain" id="PRO_5023918577" evidence="2">
    <location>
        <begin position="27"/>
        <end position="257"/>
    </location>
</feature>
<protein>
    <submittedName>
        <fullName evidence="3">Uncharacterized protein</fullName>
    </submittedName>
</protein>
<reference evidence="3 4" key="1">
    <citation type="submission" date="2019-09" db="EMBL/GenBank/DDBJ databases">
        <title>A chromosome-level genome assembly of the Chinese tupelo Nyssa sinensis.</title>
        <authorList>
            <person name="Yang X."/>
            <person name="Kang M."/>
            <person name="Yang Y."/>
            <person name="Xiong H."/>
            <person name="Wang M."/>
            <person name="Zhang Z."/>
            <person name="Wang Z."/>
            <person name="Wu H."/>
            <person name="Ma T."/>
            <person name="Liu J."/>
            <person name="Xi Z."/>
        </authorList>
    </citation>
    <scope>NUCLEOTIDE SEQUENCE [LARGE SCALE GENOMIC DNA]</scope>
    <source>
        <strain evidence="3">J267</strain>
        <tissue evidence="3">Leaf</tissue>
    </source>
</reference>
<feature type="signal peptide" evidence="2">
    <location>
        <begin position="1"/>
        <end position="26"/>
    </location>
</feature>
<feature type="compositionally biased region" description="Basic and acidic residues" evidence="1">
    <location>
        <begin position="128"/>
        <end position="150"/>
    </location>
</feature>
<name>A0A5J4ZSN5_9ASTE</name>
<evidence type="ECO:0000313" key="4">
    <source>
        <dbReference type="Proteomes" id="UP000325577"/>
    </source>
</evidence>
<dbReference type="PANTHER" id="PTHR31903">
    <property type="entry name" value="F12F1.11-RELATED"/>
    <property type="match status" value="1"/>
</dbReference>
<dbReference type="AlphaFoldDB" id="A0A5J4ZSN5"/>
<keyword evidence="2" id="KW-0732">Signal</keyword>
<dbReference type="Proteomes" id="UP000325577">
    <property type="component" value="Linkage Group LG6"/>
</dbReference>
<evidence type="ECO:0000313" key="3">
    <source>
        <dbReference type="EMBL" id="KAA8520167.1"/>
    </source>
</evidence>